<organism evidence="2 3">
    <name type="scientific">Corynebacterium stercoris</name>
    <dbReference type="NCBI Taxonomy" id="2943490"/>
    <lineage>
        <taxon>Bacteria</taxon>
        <taxon>Bacillati</taxon>
        <taxon>Actinomycetota</taxon>
        <taxon>Actinomycetes</taxon>
        <taxon>Mycobacteriales</taxon>
        <taxon>Corynebacteriaceae</taxon>
        <taxon>Corynebacterium</taxon>
    </lineage>
</organism>
<evidence type="ECO:0000313" key="2">
    <source>
        <dbReference type="EMBL" id="MCP1388325.1"/>
    </source>
</evidence>
<sequence length="178" mass="18847">MTCAIYYSTYYGSTQQYAEELASRLGTAAEPLPSSPSAVAAEPAAGPLVVLAPAHGPLHDGAKFLQQLPAAVLGNRPACLVTVGMTLDDEAVRADAAGGLLGKLKDSVTRFYLPGRMHYSELSGPHRTAMRGLVSMLKLKPGKSENEQALIASYGKDIDRVDLSRLAPVEAWAREHGA</sequence>
<dbReference type="Proteomes" id="UP001204000">
    <property type="component" value="Unassembled WGS sequence"/>
</dbReference>
<dbReference type="SUPFAM" id="SSF52218">
    <property type="entry name" value="Flavoproteins"/>
    <property type="match status" value="1"/>
</dbReference>
<dbReference type="RefSeq" id="WP_253578777.1">
    <property type="nucleotide sequence ID" value="NZ_JAMFTQ010000013.1"/>
</dbReference>
<name>A0ABT1G3W2_9CORY</name>
<evidence type="ECO:0000313" key="3">
    <source>
        <dbReference type="Proteomes" id="UP001204000"/>
    </source>
</evidence>
<keyword evidence="3" id="KW-1185">Reference proteome</keyword>
<dbReference type="InterPro" id="IPR029039">
    <property type="entry name" value="Flavoprotein-like_sf"/>
</dbReference>
<dbReference type="EMBL" id="JAMFTQ010000013">
    <property type="protein sequence ID" value="MCP1388325.1"/>
    <property type="molecule type" value="Genomic_DNA"/>
</dbReference>
<proteinExistence type="predicted"/>
<evidence type="ECO:0000259" key="1">
    <source>
        <dbReference type="Pfam" id="PF12724"/>
    </source>
</evidence>
<protein>
    <submittedName>
        <fullName evidence="2">Flavodoxin domain-containing protein</fullName>
    </submittedName>
</protein>
<dbReference type="Pfam" id="PF12724">
    <property type="entry name" value="Flavodoxin_5"/>
    <property type="match status" value="1"/>
</dbReference>
<comment type="caution">
    <text evidence="2">The sequence shown here is derived from an EMBL/GenBank/DDBJ whole genome shotgun (WGS) entry which is preliminary data.</text>
</comment>
<dbReference type="InterPro" id="IPR026816">
    <property type="entry name" value="Flavodoxin_dom"/>
</dbReference>
<feature type="domain" description="Flavodoxin" evidence="1">
    <location>
        <begin position="5"/>
        <end position="138"/>
    </location>
</feature>
<accession>A0ABT1G3W2</accession>
<reference evidence="2" key="1">
    <citation type="submission" date="2022-05" db="EMBL/GenBank/DDBJ databases">
        <title>Corynebacterium sp. TA-R-1 sp. nov., isolated from human feces.</title>
        <authorList>
            <person name="Shamsuzzaman M."/>
            <person name="Dahal R.H."/>
        </authorList>
    </citation>
    <scope>NUCLEOTIDE SEQUENCE</scope>
    <source>
        <strain evidence="2">TA-R-1</strain>
    </source>
</reference>
<gene>
    <name evidence="2" type="ORF">M5J20_09020</name>
</gene>